<evidence type="ECO:0000313" key="2">
    <source>
        <dbReference type="EMBL" id="GAA0592727.1"/>
    </source>
</evidence>
<dbReference type="Proteomes" id="UP001501588">
    <property type="component" value="Unassembled WGS sequence"/>
</dbReference>
<name>A0ABP3QP56_9PROT</name>
<evidence type="ECO:0000256" key="1">
    <source>
        <dbReference type="SAM" id="MobiDB-lite"/>
    </source>
</evidence>
<evidence type="ECO:0000313" key="3">
    <source>
        <dbReference type="Proteomes" id="UP001501588"/>
    </source>
</evidence>
<feature type="region of interest" description="Disordered" evidence="1">
    <location>
        <begin position="187"/>
        <end position="214"/>
    </location>
</feature>
<proteinExistence type="predicted"/>
<reference evidence="3" key="1">
    <citation type="journal article" date="2019" name="Int. J. Syst. Evol. Microbiol.">
        <title>The Global Catalogue of Microorganisms (GCM) 10K type strain sequencing project: providing services to taxonomists for standard genome sequencing and annotation.</title>
        <authorList>
            <consortium name="The Broad Institute Genomics Platform"/>
            <consortium name="The Broad Institute Genome Sequencing Center for Infectious Disease"/>
            <person name="Wu L."/>
            <person name="Ma J."/>
        </authorList>
    </citation>
    <scope>NUCLEOTIDE SEQUENCE [LARGE SCALE GENOMIC DNA]</scope>
    <source>
        <strain evidence="3">JCM 9933</strain>
    </source>
</reference>
<gene>
    <name evidence="2" type="ORF">GCM10009416_33920</name>
</gene>
<accession>A0ABP3QP56</accession>
<dbReference type="RefSeq" id="WP_343896561.1">
    <property type="nucleotide sequence ID" value="NZ_BAAAFZ010000053.1"/>
</dbReference>
<feature type="region of interest" description="Disordered" evidence="1">
    <location>
        <begin position="1"/>
        <end position="27"/>
    </location>
</feature>
<keyword evidence="3" id="KW-1185">Reference proteome</keyword>
<feature type="compositionally biased region" description="Low complexity" evidence="1">
    <location>
        <begin position="9"/>
        <end position="27"/>
    </location>
</feature>
<sequence>MSQASAKIARPATARKAQATAPAANRAGGHQGARQIITYGTAEALCPDVGQAATIARMFGLDDVDEAGIRESAEEGLGRLGAALRPHLNDRALAIALQRMVGAYVGSAFGAGQFYSNKVSEAQAATNRLLNDGADEDREEGSGFETAAQRKREFAAEVGLQARALLVAAEGAVSAYAHLTGEEWKPFTPPTANQGGAAPAVSREAAKAQMGAFG</sequence>
<dbReference type="EMBL" id="BAAAFZ010000053">
    <property type="protein sequence ID" value="GAA0592727.1"/>
    <property type="molecule type" value="Genomic_DNA"/>
</dbReference>
<comment type="caution">
    <text evidence="2">The sequence shown here is derived from an EMBL/GenBank/DDBJ whole genome shotgun (WGS) entry which is preliminary data.</text>
</comment>
<protein>
    <submittedName>
        <fullName evidence="2">Uncharacterized protein</fullName>
    </submittedName>
</protein>
<organism evidence="2 3">
    <name type="scientific">Craurococcus roseus</name>
    <dbReference type="NCBI Taxonomy" id="77585"/>
    <lineage>
        <taxon>Bacteria</taxon>
        <taxon>Pseudomonadati</taxon>
        <taxon>Pseudomonadota</taxon>
        <taxon>Alphaproteobacteria</taxon>
        <taxon>Acetobacterales</taxon>
        <taxon>Acetobacteraceae</taxon>
        <taxon>Craurococcus</taxon>
    </lineage>
</organism>